<dbReference type="InterPro" id="IPR041371">
    <property type="entry name" value="GH92_N"/>
</dbReference>
<keyword evidence="1" id="KW-1133">Transmembrane helix</keyword>
<protein>
    <submittedName>
        <fullName evidence="3">8665_t:CDS:1</fullName>
    </submittedName>
</protein>
<evidence type="ECO:0000256" key="1">
    <source>
        <dbReference type="SAM" id="Phobius"/>
    </source>
</evidence>
<dbReference type="Pfam" id="PF17678">
    <property type="entry name" value="Glyco_hydro_92N"/>
    <property type="match status" value="1"/>
</dbReference>
<evidence type="ECO:0000313" key="4">
    <source>
        <dbReference type="Proteomes" id="UP000789405"/>
    </source>
</evidence>
<dbReference type="EMBL" id="CAJVPY010003840">
    <property type="protein sequence ID" value="CAG8603287.1"/>
    <property type="molecule type" value="Genomic_DNA"/>
</dbReference>
<keyword evidence="4" id="KW-1185">Reference proteome</keyword>
<dbReference type="Gene3D" id="2.70.98.10">
    <property type="match status" value="1"/>
</dbReference>
<proteinExistence type="predicted"/>
<name>A0A9N9CIT5_9GLOM</name>
<feature type="domain" description="Glycosyl hydrolase family 92 N-terminal" evidence="2">
    <location>
        <begin position="63"/>
        <end position="108"/>
    </location>
</feature>
<comment type="caution">
    <text evidence="3">The sequence shown here is derived from an EMBL/GenBank/DDBJ whole genome shotgun (WGS) entry which is preliminary data.</text>
</comment>
<dbReference type="AlphaFoldDB" id="A0A9N9CIT5"/>
<feature type="transmembrane region" description="Helical" evidence="1">
    <location>
        <begin position="12"/>
        <end position="29"/>
    </location>
</feature>
<dbReference type="OrthoDB" id="449263at2759"/>
<evidence type="ECO:0000259" key="2">
    <source>
        <dbReference type="Pfam" id="PF17678"/>
    </source>
</evidence>
<organism evidence="3 4">
    <name type="scientific">Dentiscutata erythropus</name>
    <dbReference type="NCBI Taxonomy" id="1348616"/>
    <lineage>
        <taxon>Eukaryota</taxon>
        <taxon>Fungi</taxon>
        <taxon>Fungi incertae sedis</taxon>
        <taxon>Mucoromycota</taxon>
        <taxon>Glomeromycotina</taxon>
        <taxon>Glomeromycetes</taxon>
        <taxon>Diversisporales</taxon>
        <taxon>Gigasporaceae</taxon>
        <taxon>Dentiscutata</taxon>
    </lineage>
</organism>
<dbReference type="Proteomes" id="UP000789405">
    <property type="component" value="Unassembled WGS sequence"/>
</dbReference>
<keyword evidence="1" id="KW-0472">Membrane</keyword>
<keyword evidence="1" id="KW-0812">Transmembrane</keyword>
<dbReference type="InterPro" id="IPR014718">
    <property type="entry name" value="GH-type_carb-bd"/>
</dbReference>
<evidence type="ECO:0000313" key="3">
    <source>
        <dbReference type="EMBL" id="CAG8603287.1"/>
    </source>
</evidence>
<accession>A0A9N9CIT5</accession>
<gene>
    <name evidence="3" type="ORF">DERYTH_LOCUS7756</name>
</gene>
<dbReference type="GO" id="GO:0030246">
    <property type="term" value="F:carbohydrate binding"/>
    <property type="evidence" value="ECO:0007669"/>
    <property type="project" value="InterPro"/>
</dbReference>
<reference evidence="3" key="1">
    <citation type="submission" date="2021-06" db="EMBL/GenBank/DDBJ databases">
        <authorList>
            <person name="Kallberg Y."/>
            <person name="Tangrot J."/>
            <person name="Rosling A."/>
        </authorList>
    </citation>
    <scope>NUCLEOTIDE SEQUENCE</scope>
    <source>
        <strain evidence="3">MA453B</strain>
    </source>
</reference>
<sequence>MWIFRNKSFKSAYISIIISTLIFASLYALSNFNKIGLSFYDSTSSSLPTKPKIQEKSEWLTNFVDPLIGIKNGEVFPGPCLPFGVVKVGIDTNDAGYTVDEAVTGISRM</sequence>